<sequence>MSDDTISIVRPADSTDSTLAFPVHTTNPGSEGTRSAPTAGPVFVDASGRRRRRVRRLGLILMVLAAGYLTLVVSTALGGPTVDAPFLPLPAPPDATARHASGHVPSVKHRTAPGSGGTTGSGTRPDSAVSTARPGSAASSASASPSSASSASASASPTGSASAGPSASASPGQTTAAPTANGKSHASTAPGASHRPVKS</sequence>
<feature type="region of interest" description="Disordered" evidence="1">
    <location>
        <begin position="17"/>
        <end position="42"/>
    </location>
</feature>
<feature type="transmembrane region" description="Helical" evidence="2">
    <location>
        <begin position="57"/>
        <end position="77"/>
    </location>
</feature>
<keyword evidence="2" id="KW-0472">Membrane</keyword>
<feature type="compositionally biased region" description="Polar residues" evidence="1">
    <location>
        <begin position="173"/>
        <end position="187"/>
    </location>
</feature>
<dbReference type="EMBL" id="SUMC01000100">
    <property type="protein sequence ID" value="TJZ99627.1"/>
    <property type="molecule type" value="Genomic_DNA"/>
</dbReference>
<protein>
    <recommendedName>
        <fullName evidence="5">Bi-functional transferase/deacetylase</fullName>
    </recommendedName>
</protein>
<evidence type="ECO:0000313" key="4">
    <source>
        <dbReference type="Proteomes" id="UP000305778"/>
    </source>
</evidence>
<evidence type="ECO:0000256" key="1">
    <source>
        <dbReference type="SAM" id="MobiDB-lite"/>
    </source>
</evidence>
<keyword evidence="2" id="KW-1133">Transmembrane helix</keyword>
<reference evidence="3 4" key="1">
    <citation type="submission" date="2019-04" db="EMBL/GenBank/DDBJ databases">
        <title>Streptomyces oryziradicis sp. nov., a novel actinomycete isolated from rhizosphere soil of rice (Oryza sativa L.).</title>
        <authorList>
            <person name="Li C."/>
        </authorList>
    </citation>
    <scope>NUCLEOTIDE SEQUENCE [LARGE SCALE GENOMIC DNA]</scope>
    <source>
        <strain evidence="3 4">NEAU-C40</strain>
    </source>
</reference>
<proteinExistence type="predicted"/>
<feature type="region of interest" description="Disordered" evidence="1">
    <location>
        <begin position="93"/>
        <end position="199"/>
    </location>
</feature>
<feature type="compositionally biased region" description="Polar residues" evidence="1">
    <location>
        <begin position="17"/>
        <end position="36"/>
    </location>
</feature>
<gene>
    <name evidence="3" type="ORF">FCI23_45015</name>
</gene>
<name>A0A4U0RVP7_9ACTN</name>
<dbReference type="OrthoDB" id="4309925at2"/>
<dbReference type="AlphaFoldDB" id="A0A4U0RVP7"/>
<accession>A0A4U0RVP7</accession>
<dbReference type="RefSeq" id="WP_136729830.1">
    <property type="nucleotide sequence ID" value="NZ_SUMC01000100.1"/>
</dbReference>
<organism evidence="3 4">
    <name type="scientific">Actinacidiphila oryziradicis</name>
    <dbReference type="NCBI Taxonomy" id="2571141"/>
    <lineage>
        <taxon>Bacteria</taxon>
        <taxon>Bacillati</taxon>
        <taxon>Actinomycetota</taxon>
        <taxon>Actinomycetes</taxon>
        <taxon>Kitasatosporales</taxon>
        <taxon>Streptomycetaceae</taxon>
        <taxon>Actinacidiphila</taxon>
    </lineage>
</organism>
<evidence type="ECO:0008006" key="5">
    <source>
        <dbReference type="Google" id="ProtNLM"/>
    </source>
</evidence>
<comment type="caution">
    <text evidence="3">The sequence shown here is derived from an EMBL/GenBank/DDBJ whole genome shotgun (WGS) entry which is preliminary data.</text>
</comment>
<dbReference type="Proteomes" id="UP000305778">
    <property type="component" value="Unassembled WGS sequence"/>
</dbReference>
<feature type="compositionally biased region" description="Low complexity" evidence="1">
    <location>
        <begin position="130"/>
        <end position="172"/>
    </location>
</feature>
<keyword evidence="2" id="KW-0812">Transmembrane</keyword>
<keyword evidence="4" id="KW-1185">Reference proteome</keyword>
<evidence type="ECO:0000313" key="3">
    <source>
        <dbReference type="EMBL" id="TJZ99627.1"/>
    </source>
</evidence>
<evidence type="ECO:0000256" key="2">
    <source>
        <dbReference type="SAM" id="Phobius"/>
    </source>
</evidence>